<comment type="caution">
    <text evidence="1">The sequence shown here is derived from an EMBL/GenBank/DDBJ whole genome shotgun (WGS) entry which is preliminary data.</text>
</comment>
<dbReference type="Proteomes" id="UP000828048">
    <property type="component" value="Chromosome 1"/>
</dbReference>
<proteinExistence type="predicted"/>
<name>A0ACB7XMK9_9ERIC</name>
<accession>A0ACB7XMK9</accession>
<evidence type="ECO:0000313" key="2">
    <source>
        <dbReference type="Proteomes" id="UP000828048"/>
    </source>
</evidence>
<dbReference type="EMBL" id="CM037151">
    <property type="protein sequence ID" value="KAH7842049.1"/>
    <property type="molecule type" value="Genomic_DNA"/>
</dbReference>
<protein>
    <submittedName>
        <fullName evidence="1">Uncharacterized protein</fullName>
    </submittedName>
</protein>
<reference evidence="1 2" key="1">
    <citation type="journal article" date="2021" name="Hortic Res">
        <title>High-quality reference genome and annotation aids understanding of berry development for evergreen blueberry (Vaccinium darrowii).</title>
        <authorList>
            <person name="Yu J."/>
            <person name="Hulse-Kemp A.M."/>
            <person name="Babiker E."/>
            <person name="Staton M."/>
        </authorList>
    </citation>
    <scope>NUCLEOTIDE SEQUENCE [LARGE SCALE GENOMIC DNA]</scope>
    <source>
        <strain evidence="2">cv. NJ 8807/NJ 8810</strain>
        <tissue evidence="1">Young leaf</tissue>
    </source>
</reference>
<sequence length="177" mass="19792">MRLDDTYNPLGIIPPIQTRKASEEEVFDCLGIEKTTQEKTYLAAFLATCFCKFMIPVENAILMRPGEFGIASKMAKCDVFCLAAPIFANIYRGLNKTISSLDPATCNVVFPTHYLYGWLVEYFRTHFCAPSELNHSLMVKYSGQGGARHFGDLEAQALFKSCRGVVLHHLALTLPQC</sequence>
<gene>
    <name evidence="1" type="ORF">Vadar_000839</name>
</gene>
<evidence type="ECO:0000313" key="1">
    <source>
        <dbReference type="EMBL" id="KAH7842049.1"/>
    </source>
</evidence>
<organism evidence="1 2">
    <name type="scientific">Vaccinium darrowii</name>
    <dbReference type="NCBI Taxonomy" id="229202"/>
    <lineage>
        <taxon>Eukaryota</taxon>
        <taxon>Viridiplantae</taxon>
        <taxon>Streptophyta</taxon>
        <taxon>Embryophyta</taxon>
        <taxon>Tracheophyta</taxon>
        <taxon>Spermatophyta</taxon>
        <taxon>Magnoliopsida</taxon>
        <taxon>eudicotyledons</taxon>
        <taxon>Gunneridae</taxon>
        <taxon>Pentapetalae</taxon>
        <taxon>asterids</taxon>
        <taxon>Ericales</taxon>
        <taxon>Ericaceae</taxon>
        <taxon>Vaccinioideae</taxon>
        <taxon>Vaccinieae</taxon>
        <taxon>Vaccinium</taxon>
    </lineage>
</organism>
<keyword evidence="2" id="KW-1185">Reference proteome</keyword>